<dbReference type="InterPro" id="IPR036028">
    <property type="entry name" value="SH3-like_dom_sf"/>
</dbReference>
<dbReference type="Proteomes" id="UP000748756">
    <property type="component" value="Unassembled WGS sequence"/>
</dbReference>
<comment type="subcellular location">
    <subcellularLocation>
        <location evidence="1">Membrane</location>
        <topology evidence="1">Peripheral membrane protein</topology>
    </subcellularLocation>
</comment>
<dbReference type="Pfam" id="PF00018">
    <property type="entry name" value="SH3_1"/>
    <property type="match status" value="1"/>
</dbReference>
<dbReference type="InterPro" id="IPR001452">
    <property type="entry name" value="SH3_domain"/>
</dbReference>
<feature type="domain" description="SH3" evidence="7">
    <location>
        <begin position="7"/>
        <end position="66"/>
    </location>
</feature>
<dbReference type="InterPro" id="IPR050384">
    <property type="entry name" value="Endophilin_SH3RF"/>
</dbReference>
<dbReference type="FunFam" id="2.30.30.40:FF:000072">
    <property type="entry name" value="Unconventional Myosin IB"/>
    <property type="match status" value="1"/>
</dbReference>
<organism evidence="8 9">
    <name type="scientific">Linnemannia schmuckeri</name>
    <dbReference type="NCBI Taxonomy" id="64567"/>
    <lineage>
        <taxon>Eukaryota</taxon>
        <taxon>Fungi</taxon>
        <taxon>Fungi incertae sedis</taxon>
        <taxon>Mucoromycota</taxon>
        <taxon>Mortierellomycotina</taxon>
        <taxon>Mortierellomycetes</taxon>
        <taxon>Mortierellales</taxon>
        <taxon>Mortierellaceae</taxon>
        <taxon>Linnemannia</taxon>
    </lineage>
</organism>
<evidence type="ECO:0000259" key="7">
    <source>
        <dbReference type="PROSITE" id="PS50002"/>
    </source>
</evidence>
<evidence type="ECO:0000256" key="6">
    <source>
        <dbReference type="SAM" id="MobiDB-lite"/>
    </source>
</evidence>
<evidence type="ECO:0000256" key="4">
    <source>
        <dbReference type="ARBA" id="ARBA00023136"/>
    </source>
</evidence>
<name>A0A9P5V6J8_9FUNG</name>
<dbReference type="PANTHER" id="PTHR14167:SF81">
    <property type="entry name" value="ENDOPHILIN-A"/>
    <property type="match status" value="1"/>
</dbReference>
<keyword evidence="2 5" id="KW-0728">SH3 domain</keyword>
<dbReference type="EMBL" id="JAAAUQ010001381">
    <property type="protein sequence ID" value="KAF9139507.1"/>
    <property type="molecule type" value="Genomic_DNA"/>
</dbReference>
<evidence type="ECO:0000256" key="2">
    <source>
        <dbReference type="ARBA" id="ARBA00022443"/>
    </source>
</evidence>
<reference evidence="8" key="1">
    <citation type="journal article" date="2020" name="Fungal Divers.">
        <title>Resolving the Mortierellaceae phylogeny through synthesis of multi-gene phylogenetics and phylogenomics.</title>
        <authorList>
            <person name="Vandepol N."/>
            <person name="Liber J."/>
            <person name="Desiro A."/>
            <person name="Na H."/>
            <person name="Kennedy M."/>
            <person name="Barry K."/>
            <person name="Grigoriev I.V."/>
            <person name="Miller A.N."/>
            <person name="O'Donnell K."/>
            <person name="Stajich J.E."/>
            <person name="Bonito G."/>
        </authorList>
    </citation>
    <scope>NUCLEOTIDE SEQUENCE</scope>
    <source>
        <strain evidence="8">NRRL 6426</strain>
    </source>
</reference>
<dbReference type="PRINTS" id="PR00499">
    <property type="entry name" value="P67PHOX"/>
</dbReference>
<evidence type="ECO:0000256" key="5">
    <source>
        <dbReference type="PROSITE-ProRule" id="PRU00192"/>
    </source>
</evidence>
<keyword evidence="3" id="KW-0175">Coiled coil</keyword>
<dbReference type="AlphaFoldDB" id="A0A9P5V6J8"/>
<dbReference type="PROSITE" id="PS50002">
    <property type="entry name" value="SH3"/>
    <property type="match status" value="1"/>
</dbReference>
<dbReference type="PANTHER" id="PTHR14167">
    <property type="entry name" value="SH3 DOMAIN-CONTAINING"/>
    <property type="match status" value="1"/>
</dbReference>
<comment type="caution">
    <text evidence="8">The sequence shown here is derived from an EMBL/GenBank/DDBJ whole genome shotgun (WGS) entry which is preliminary data.</text>
</comment>
<keyword evidence="9" id="KW-1185">Reference proteome</keyword>
<keyword evidence="4" id="KW-0472">Membrane</keyword>
<dbReference type="SUPFAM" id="SSF50044">
    <property type="entry name" value="SH3-domain"/>
    <property type="match status" value="1"/>
</dbReference>
<evidence type="ECO:0000313" key="9">
    <source>
        <dbReference type="Proteomes" id="UP000748756"/>
    </source>
</evidence>
<evidence type="ECO:0000256" key="1">
    <source>
        <dbReference type="ARBA" id="ARBA00004170"/>
    </source>
</evidence>
<dbReference type="Gene3D" id="2.30.30.40">
    <property type="entry name" value="SH3 Domains"/>
    <property type="match status" value="1"/>
</dbReference>
<feature type="region of interest" description="Disordered" evidence="6">
    <location>
        <begin position="66"/>
        <end position="88"/>
    </location>
</feature>
<dbReference type="SMART" id="SM00326">
    <property type="entry name" value="SH3"/>
    <property type="match status" value="1"/>
</dbReference>
<dbReference type="OrthoDB" id="10255964at2759"/>
<evidence type="ECO:0000256" key="3">
    <source>
        <dbReference type="ARBA" id="ARBA00023054"/>
    </source>
</evidence>
<proteinExistence type="predicted"/>
<sequence>MVSETLDIQVLVRAMYDYESEDATNLTFKKDDVIQVLAQLDSGWWAGHCQGRQGWFPSNYVQVLGDDDLDSQDEDDPEQDGEDLDARK</sequence>
<evidence type="ECO:0000313" key="8">
    <source>
        <dbReference type="EMBL" id="KAF9139507.1"/>
    </source>
</evidence>
<gene>
    <name evidence="8" type="ORF">BG015_002005</name>
</gene>
<protein>
    <recommendedName>
        <fullName evidence="7">SH3 domain-containing protein</fullName>
    </recommendedName>
</protein>
<dbReference type="PRINTS" id="PR00452">
    <property type="entry name" value="SH3DOMAIN"/>
</dbReference>
<accession>A0A9P5V6J8</accession>